<organism evidence="2 3">
    <name type="scientific">Flavobacterium macrobrachii</name>
    <dbReference type="NCBI Taxonomy" id="591204"/>
    <lineage>
        <taxon>Bacteria</taxon>
        <taxon>Pseudomonadati</taxon>
        <taxon>Bacteroidota</taxon>
        <taxon>Flavobacteriia</taxon>
        <taxon>Flavobacteriales</taxon>
        <taxon>Flavobacteriaceae</taxon>
        <taxon>Flavobacterium</taxon>
    </lineage>
</organism>
<protein>
    <recommendedName>
        <fullName evidence="4">Lipocalin-like domain-containing protein</fullName>
    </recommendedName>
</protein>
<comment type="caution">
    <text evidence="2">The sequence shown here is derived from an EMBL/GenBank/DDBJ whole genome shotgun (WGS) entry which is preliminary data.</text>
</comment>
<dbReference type="PROSITE" id="PS51257">
    <property type="entry name" value="PROKAR_LIPOPROTEIN"/>
    <property type="match status" value="1"/>
</dbReference>
<evidence type="ECO:0008006" key="4">
    <source>
        <dbReference type="Google" id="ProtNLM"/>
    </source>
</evidence>
<name>A0ABS2CUX3_9FLAO</name>
<dbReference type="Proteomes" id="UP000759529">
    <property type="component" value="Unassembled WGS sequence"/>
</dbReference>
<reference evidence="2 3" key="1">
    <citation type="submission" date="2021-02" db="EMBL/GenBank/DDBJ databases">
        <authorList>
            <person name="Jung H.S."/>
            <person name="Chun B.H."/>
            <person name="Jeon C.O."/>
        </authorList>
    </citation>
    <scope>NUCLEOTIDE SEQUENCE [LARGE SCALE GENOMIC DNA]</scope>
    <source>
        <strain evidence="2 3">LMG 25203</strain>
    </source>
</reference>
<accession>A0ABS2CUX3</accession>
<dbReference type="EMBL" id="JACSOD020000451">
    <property type="protein sequence ID" value="MBM6498753.1"/>
    <property type="molecule type" value="Genomic_DNA"/>
</dbReference>
<feature type="chain" id="PRO_5047211270" description="Lipocalin-like domain-containing protein" evidence="1">
    <location>
        <begin position="22"/>
        <end position="180"/>
    </location>
</feature>
<feature type="signal peptide" evidence="1">
    <location>
        <begin position="1"/>
        <end position="21"/>
    </location>
</feature>
<keyword evidence="1" id="KW-0732">Signal</keyword>
<gene>
    <name evidence="2" type="ORF">H9X54_005480</name>
</gene>
<dbReference type="InterPro" id="IPR046219">
    <property type="entry name" value="DUF6252"/>
</dbReference>
<dbReference type="Pfam" id="PF19765">
    <property type="entry name" value="DUF6252"/>
    <property type="match status" value="1"/>
</dbReference>
<proteinExistence type="predicted"/>
<evidence type="ECO:0000256" key="1">
    <source>
        <dbReference type="SAM" id="SignalP"/>
    </source>
</evidence>
<sequence length="180" mass="18673">MKTIKQFGFALAIIFSLTLSSCGGSDDDGGGGFNGPATGTFIKAKVAGSNFLAEGQLAVGNMTNGVMVVKGSSTSGKNIGIQLYSTTGSLSVGTYNMNATQNTDIAVGSITYTDVNTSTFAVTPYNSLNCENTNGTLEITFMDDTKIEGTFSFVGKEVKEDETCDGGTKNVTNGSFRLVL</sequence>
<dbReference type="RefSeq" id="WP_187658231.1">
    <property type="nucleotide sequence ID" value="NZ_JACSOD020000451.1"/>
</dbReference>
<evidence type="ECO:0000313" key="3">
    <source>
        <dbReference type="Proteomes" id="UP000759529"/>
    </source>
</evidence>
<keyword evidence="3" id="KW-1185">Reference proteome</keyword>
<evidence type="ECO:0000313" key="2">
    <source>
        <dbReference type="EMBL" id="MBM6498753.1"/>
    </source>
</evidence>